<name>A0A3M3QA19_PSECA</name>
<accession>A0A3M3QA19</accession>
<evidence type="ECO:0000313" key="3">
    <source>
        <dbReference type="EMBL" id="RMN95037.1"/>
    </source>
</evidence>
<reference evidence="4 5" key="1">
    <citation type="submission" date="2018-08" db="EMBL/GenBank/DDBJ databases">
        <title>Recombination of ecologically and evolutionarily significant loci maintains genetic cohesion in the Pseudomonas syringae species complex.</title>
        <authorList>
            <person name="Dillon M."/>
            <person name="Thakur S."/>
            <person name="Almeida R.N.D."/>
            <person name="Weir B.S."/>
            <person name="Guttman D.S."/>
        </authorList>
    </citation>
    <scope>NUCLEOTIDE SEQUENCE [LARGE SCALE GENOMIC DNA]</scope>
    <source>
        <strain evidence="2 4">ICMP 15201</strain>
        <strain evidence="3 5">ICMP 15203</strain>
    </source>
</reference>
<organism evidence="3 5">
    <name type="scientific">Pseudomonas cannabina</name>
    <dbReference type="NCBI Taxonomy" id="86840"/>
    <lineage>
        <taxon>Bacteria</taxon>
        <taxon>Pseudomonadati</taxon>
        <taxon>Pseudomonadota</taxon>
        <taxon>Gammaproteobacteria</taxon>
        <taxon>Pseudomonadales</taxon>
        <taxon>Pseudomonadaceae</taxon>
        <taxon>Pseudomonas</taxon>
    </lineage>
</organism>
<gene>
    <name evidence="3" type="ORF">ALQ51_03983</name>
    <name evidence="2" type="ORF">ALQ53_103058</name>
</gene>
<dbReference type="Pfam" id="PF06527">
    <property type="entry name" value="TniQ"/>
    <property type="match status" value="1"/>
</dbReference>
<evidence type="ECO:0000313" key="4">
    <source>
        <dbReference type="Proteomes" id="UP000269335"/>
    </source>
</evidence>
<proteinExistence type="predicted"/>
<evidence type="ECO:0000313" key="5">
    <source>
        <dbReference type="Proteomes" id="UP000270524"/>
    </source>
</evidence>
<comment type="caution">
    <text evidence="3">The sequence shown here is derived from an EMBL/GenBank/DDBJ whole genome shotgun (WGS) entry which is preliminary data.</text>
</comment>
<protein>
    <recommendedName>
        <fullName evidence="1">TniQ domain-containing protein</fullName>
    </recommendedName>
</protein>
<dbReference type="EMBL" id="RBPJ01000166">
    <property type="protein sequence ID" value="RMN95037.1"/>
    <property type="molecule type" value="Genomic_DNA"/>
</dbReference>
<dbReference type="AlphaFoldDB" id="A0A3M3QA19"/>
<sequence length="377" mass="43801">MRLFMKIKGWPRARDDESFTSWLWRCGLNASCRKITEKNVADYCEYGDRTSPLNSMFFDPDFDFENVVAELFCEKFALPIKIVANFFAPTCHMVIDYVHRRNYCPKCIEDDLKSHRFPSWKKSWSYSFVACCKVHNYLLVPLNNEYFADSNKSWWAFTEISNGMHCRFSCVRSYGGIRNELLPIKITLAVQAWIELRLKEKARVLEFNISSSAERLLRAYETLLTIFLRARSDKRCSGAAREVMNHGSDTINHHLYTYEECLSLGISSAVPYHRMIALLMVAELFGLLDAGDLDELKEVSKLSYCKWASAEHELKVYKGFYVIDDYRAFLSLFEGFPVHIYDRCKAALCDAETFAYRYFNIMGPPRKQLKVGAPSTH</sequence>
<dbReference type="Proteomes" id="UP000270524">
    <property type="component" value="Unassembled WGS sequence"/>
</dbReference>
<feature type="domain" description="TniQ" evidence="1">
    <location>
        <begin position="98"/>
        <end position="139"/>
    </location>
</feature>
<dbReference type="InterPro" id="IPR009492">
    <property type="entry name" value="TniQ"/>
</dbReference>
<evidence type="ECO:0000259" key="1">
    <source>
        <dbReference type="Pfam" id="PF06527"/>
    </source>
</evidence>
<dbReference type="Proteomes" id="UP000269335">
    <property type="component" value="Unassembled WGS sequence"/>
</dbReference>
<evidence type="ECO:0000313" key="2">
    <source>
        <dbReference type="EMBL" id="RMN81096.1"/>
    </source>
</evidence>
<dbReference type="EMBL" id="RBPH01000132">
    <property type="protein sequence ID" value="RMN81096.1"/>
    <property type="molecule type" value="Genomic_DNA"/>
</dbReference>